<evidence type="ECO:0000313" key="2">
    <source>
        <dbReference type="EMBL" id="QQO08124.1"/>
    </source>
</evidence>
<name>A0A7T7XKL1_9SPIR</name>
<dbReference type="AlphaFoldDB" id="A0A7T7XKL1"/>
<proteinExistence type="predicted"/>
<dbReference type="EMBL" id="CP067089">
    <property type="protein sequence ID" value="QQO08124.1"/>
    <property type="molecule type" value="Genomic_DNA"/>
</dbReference>
<gene>
    <name evidence="2" type="ORF">JFL75_14400</name>
</gene>
<dbReference type="Pfam" id="PF01261">
    <property type="entry name" value="AP_endonuc_2"/>
    <property type="match status" value="1"/>
</dbReference>
<dbReference type="Proteomes" id="UP000595917">
    <property type="component" value="Chromosome"/>
</dbReference>
<feature type="domain" description="Xylose isomerase-like TIM barrel" evidence="1">
    <location>
        <begin position="38"/>
        <end position="271"/>
    </location>
</feature>
<keyword evidence="2" id="KW-0413">Isomerase</keyword>
<dbReference type="InterPro" id="IPR050312">
    <property type="entry name" value="IolE/XylAMocC-like"/>
</dbReference>
<reference evidence="2" key="1">
    <citation type="submission" date="2021-01" db="EMBL/GenBank/DDBJ databases">
        <title>Description of Breznakiella homolactica.</title>
        <authorList>
            <person name="Song Y."/>
            <person name="Brune A."/>
        </authorList>
    </citation>
    <scope>NUCLEOTIDE SEQUENCE</scope>
    <source>
        <strain evidence="2">RmG30</strain>
    </source>
</reference>
<accession>A0A7T7XKL1</accession>
<dbReference type="InterPro" id="IPR036237">
    <property type="entry name" value="Xyl_isomerase-like_sf"/>
</dbReference>
<protein>
    <submittedName>
        <fullName evidence="2">Sugar phosphate isomerase/epimerase</fullName>
    </submittedName>
</protein>
<dbReference type="InterPro" id="IPR013022">
    <property type="entry name" value="Xyl_isomerase-like_TIM-brl"/>
</dbReference>
<sequence>MNKIAIISSFLGAIKNRYINYQEDRSLEEKFKIASAVTGLSGFELCYPQDFGDITLLQSLLKEYSLGVSAVNFRSRRTGQWMRGSFSSASKDERDEVVEDLKKAMDTAAAMGCGRITTCPLNEGHDYIFEMDYTRAYDYFEDSIARAAGHNPGIKISIEYKWNDPRARCFFGNAGETLAFCQRLDLDNVGVTLDFGHAIQAGERPAQSAAMLARANKLFYVHINDNDKIWDWDMLPGAYNFWDFIEFFYYLNRLGYKDWFAMDIFPKEADMASHFSTAVKVTEKLFDFSQKLDEKEISRLFEKRDPTLSMEYLYSLINMGAEK</sequence>
<evidence type="ECO:0000313" key="3">
    <source>
        <dbReference type="Proteomes" id="UP000595917"/>
    </source>
</evidence>
<dbReference type="Gene3D" id="3.20.20.150">
    <property type="entry name" value="Divalent-metal-dependent TIM barrel enzymes"/>
    <property type="match status" value="1"/>
</dbReference>
<keyword evidence="3" id="KW-1185">Reference proteome</keyword>
<dbReference type="RefSeq" id="WP_215625430.1">
    <property type="nucleotide sequence ID" value="NZ_CP067089.2"/>
</dbReference>
<evidence type="ECO:0000259" key="1">
    <source>
        <dbReference type="Pfam" id="PF01261"/>
    </source>
</evidence>
<organism evidence="2 3">
    <name type="scientific">Breznakiella homolactica</name>
    <dbReference type="NCBI Taxonomy" id="2798577"/>
    <lineage>
        <taxon>Bacteria</taxon>
        <taxon>Pseudomonadati</taxon>
        <taxon>Spirochaetota</taxon>
        <taxon>Spirochaetia</taxon>
        <taxon>Spirochaetales</taxon>
        <taxon>Breznakiellaceae</taxon>
        <taxon>Breznakiella</taxon>
    </lineage>
</organism>
<dbReference type="SUPFAM" id="SSF51658">
    <property type="entry name" value="Xylose isomerase-like"/>
    <property type="match status" value="1"/>
</dbReference>
<dbReference type="KEGG" id="bhc:JFL75_14400"/>
<dbReference type="GO" id="GO:0016853">
    <property type="term" value="F:isomerase activity"/>
    <property type="evidence" value="ECO:0007669"/>
    <property type="project" value="UniProtKB-KW"/>
</dbReference>
<dbReference type="PANTHER" id="PTHR12110">
    <property type="entry name" value="HYDROXYPYRUVATE ISOMERASE"/>
    <property type="match status" value="1"/>
</dbReference>